<evidence type="ECO:0000313" key="2">
    <source>
        <dbReference type="Proteomes" id="UP000604046"/>
    </source>
</evidence>
<dbReference type="AlphaFoldDB" id="A0A812NAP0"/>
<comment type="caution">
    <text evidence="1">The sequence shown here is derived from an EMBL/GenBank/DDBJ whole genome shotgun (WGS) entry which is preliminary data.</text>
</comment>
<dbReference type="Proteomes" id="UP000604046">
    <property type="component" value="Unassembled WGS sequence"/>
</dbReference>
<dbReference type="SUPFAM" id="SSF53335">
    <property type="entry name" value="S-adenosyl-L-methionine-dependent methyltransferases"/>
    <property type="match status" value="1"/>
</dbReference>
<sequence length="655" mass="72897">MPQVGSRLPERIRKYNAAGWFPAFRRFFLQHSLDDGWQLAPVPCPCSAWKHMPNVQRVFAALVLASRVTSAIKEQLLSGCLFFAATNGNCSDLIAGGLTIQDELDVAFTLCEGSQIQEVVNGFAVTLRLFVSPDGIFYAHAATLRPGRQVLHFQTNYLRFQWQAAGKEVSWNARHFGTVAVFGQACGNKDTMSWPQHEWHVPRLRVRPQGCFPTPIAQHCCHPIRPQCWGYNQLLTFACCAVPYEPAFTSTCLVSNPVYPNRNQDCRGQPLNFFRAFHQGNELRFVVAGRIVKASDVNASLATGCLLQSVVYLFHELHHLSHNGEWLQAIPVQQLVDYVRLFQELLGSCDLESQMFFRLTGLLPQQMRYLVWLSTGRRYHWLLDDLSLRDRPMIVDVGAAGGLDSSLYVALGAQVLAYEANPTAANCSASRLGPALRSGRLRLHNAKISRGQGHEKFVGSMHALDFERAGEAGLPQYDSDRFANTVQLVTMSCADIIFQHGAPYYMKIDVEDATKICIDSLGGVADSFRPQLISAEMEDSSVLMRLAALGYQSFKIVRQSPHGFLRSTSSGECTLHGAKQLKESATGLFGDFATDLIAGAEWHSFTEALDLYTTVANPHIRSAVAAWFPSANAEWFDVHARRTSPKKDLGGIKHW</sequence>
<dbReference type="OrthoDB" id="411239at2759"/>
<dbReference type="EMBL" id="CAJNDS010001835">
    <property type="protein sequence ID" value="CAE7282949.1"/>
    <property type="molecule type" value="Genomic_DNA"/>
</dbReference>
<protein>
    <recommendedName>
        <fullName evidence="3">Methyltransferase FkbM domain-containing protein</fullName>
    </recommendedName>
</protein>
<accession>A0A812NAP0</accession>
<proteinExistence type="predicted"/>
<evidence type="ECO:0008006" key="3">
    <source>
        <dbReference type="Google" id="ProtNLM"/>
    </source>
</evidence>
<organism evidence="1 2">
    <name type="scientific">Symbiodinium natans</name>
    <dbReference type="NCBI Taxonomy" id="878477"/>
    <lineage>
        <taxon>Eukaryota</taxon>
        <taxon>Sar</taxon>
        <taxon>Alveolata</taxon>
        <taxon>Dinophyceae</taxon>
        <taxon>Suessiales</taxon>
        <taxon>Symbiodiniaceae</taxon>
        <taxon>Symbiodinium</taxon>
    </lineage>
</organism>
<evidence type="ECO:0000313" key="1">
    <source>
        <dbReference type="EMBL" id="CAE7282949.1"/>
    </source>
</evidence>
<gene>
    <name evidence="1" type="ORF">SNAT2548_LOCUS14990</name>
</gene>
<reference evidence="1" key="1">
    <citation type="submission" date="2021-02" db="EMBL/GenBank/DDBJ databases">
        <authorList>
            <person name="Dougan E. K."/>
            <person name="Rhodes N."/>
            <person name="Thang M."/>
            <person name="Chan C."/>
        </authorList>
    </citation>
    <scope>NUCLEOTIDE SEQUENCE</scope>
</reference>
<dbReference type="InterPro" id="IPR029063">
    <property type="entry name" value="SAM-dependent_MTases_sf"/>
</dbReference>
<keyword evidence="2" id="KW-1185">Reference proteome</keyword>
<dbReference type="Gene3D" id="3.40.50.150">
    <property type="entry name" value="Vaccinia Virus protein VP39"/>
    <property type="match status" value="1"/>
</dbReference>
<name>A0A812NAP0_9DINO</name>